<evidence type="ECO:0008006" key="5">
    <source>
        <dbReference type="Google" id="ProtNLM"/>
    </source>
</evidence>
<dbReference type="PANTHER" id="PTHR37947:SF1">
    <property type="entry name" value="BLL2462 PROTEIN"/>
    <property type="match status" value="1"/>
</dbReference>
<feature type="transmembrane region" description="Helical" evidence="2">
    <location>
        <begin position="37"/>
        <end position="57"/>
    </location>
</feature>
<dbReference type="RefSeq" id="WP_183475426.1">
    <property type="nucleotide sequence ID" value="NZ_JACIFO010000001.1"/>
</dbReference>
<keyword evidence="2" id="KW-0472">Membrane</keyword>
<dbReference type="AlphaFoldDB" id="A0A840EMA3"/>
<proteinExistence type="predicted"/>
<evidence type="ECO:0000313" key="3">
    <source>
        <dbReference type="EMBL" id="MBB4117763.1"/>
    </source>
</evidence>
<dbReference type="PANTHER" id="PTHR37947">
    <property type="entry name" value="BLL2462 PROTEIN"/>
    <property type="match status" value="1"/>
</dbReference>
<dbReference type="InterPro" id="IPR036465">
    <property type="entry name" value="vWFA_dom_sf"/>
</dbReference>
<gene>
    <name evidence="3" type="ORF">GGR32_000035</name>
</gene>
<keyword evidence="2" id="KW-1133">Transmembrane helix</keyword>
<organism evidence="3 4">
    <name type="scientific">Mesonia hippocampi</name>
    <dbReference type="NCBI Taxonomy" id="1628250"/>
    <lineage>
        <taxon>Bacteria</taxon>
        <taxon>Pseudomonadati</taxon>
        <taxon>Bacteroidota</taxon>
        <taxon>Flavobacteriia</taxon>
        <taxon>Flavobacteriales</taxon>
        <taxon>Flavobacteriaceae</taxon>
        <taxon>Mesonia</taxon>
    </lineage>
</organism>
<protein>
    <recommendedName>
        <fullName evidence="5">VWA domain-containing protein</fullName>
    </recommendedName>
</protein>
<accession>A0A840EMA3</accession>
<keyword evidence="2" id="KW-0812">Transmembrane</keyword>
<feature type="transmembrane region" description="Helical" evidence="2">
    <location>
        <begin position="6"/>
        <end position="25"/>
    </location>
</feature>
<dbReference type="SUPFAM" id="SSF53300">
    <property type="entry name" value="vWA-like"/>
    <property type="match status" value="1"/>
</dbReference>
<evidence type="ECO:0000313" key="4">
    <source>
        <dbReference type="Proteomes" id="UP000553034"/>
    </source>
</evidence>
<reference evidence="3 4" key="1">
    <citation type="submission" date="2020-08" db="EMBL/GenBank/DDBJ databases">
        <title>Genomic Encyclopedia of Type Strains, Phase IV (KMG-IV): sequencing the most valuable type-strain genomes for metagenomic binning, comparative biology and taxonomic classification.</title>
        <authorList>
            <person name="Goeker M."/>
        </authorList>
    </citation>
    <scope>NUCLEOTIDE SEQUENCE [LARGE SCALE GENOMIC DNA]</scope>
    <source>
        <strain evidence="3 4">DSM 29568</strain>
    </source>
</reference>
<dbReference type="Proteomes" id="UP000553034">
    <property type="component" value="Unassembled WGS sequence"/>
</dbReference>
<evidence type="ECO:0000256" key="2">
    <source>
        <dbReference type="SAM" id="Phobius"/>
    </source>
</evidence>
<dbReference type="EMBL" id="JACIFO010000001">
    <property type="protein sequence ID" value="MBB4117763.1"/>
    <property type="molecule type" value="Genomic_DNA"/>
</dbReference>
<keyword evidence="1" id="KW-0175">Coiled coil</keyword>
<feature type="coiled-coil region" evidence="1">
    <location>
        <begin position="262"/>
        <end position="289"/>
    </location>
</feature>
<name>A0A840EMA3_9FLAO</name>
<keyword evidence="4" id="KW-1185">Reference proteome</keyword>
<comment type="caution">
    <text evidence="3">The sequence shown here is derived from an EMBL/GenBank/DDBJ whole genome shotgun (WGS) entry which is preliminary data.</text>
</comment>
<sequence length="676" mass="77843">MSNSTILLLVLFVFLSLIVSFFQYYKKDKQKRIKHWILFGALRFITFLSLLLLLLPLKFSNYSYHVEKPTLAIAVDNSSSIKNIGKTKEVTSFFNKLVENPNLQEKFSVEVFSFGETVKKLTDSLTFSDKHTDIAQVFNSFSSLYQDDKVATVLLTDGNATYGKDYITQAKLYKNNIYPVILGDTIKHPDIRIDRVNVNKYAFLGNTYPVEVHLSYTGKQTVAKKLSFYLGEKLVAAQTLKFNKQHAAEIVTVMLQADKVGIHSYKIKIENLEGEKNILNNQQEFAIEVLDQQTNILLLSSFLHPDIGAFKKAITHNKQRRFTLKKPSDEIDFSAYQLVILYQPDQTFSKVIERIKQVGINYLFIGGTKTDYNFFNTQQQHFTKQVSNSIEEYLPQKSAQFQLFQIPALGVEDFPPVQDVFGRLSFNTPTQTLLEKTVNGFTTEEPLITFVEDTNKRYGYLFGENTWQWRASSFLKEGNFEVYDGFVEKVVQFLVSNTKKERLKLDYKTFYKQGEAIYIRASYFDKTYAFDERKKLQLRLSSKSGGTTQQIPLLLKQHYYEADLSNSAPGDYTFKISVLGENIEKFGALKIIPFDVEQQHTSANLTDLKRVGGESGLYFLDKPNVLIDYLLNTSEYTSIQKAEKSEKQLIDWKLLLGILVLSLSLEWFLRKYYGLI</sequence>
<evidence type="ECO:0000256" key="1">
    <source>
        <dbReference type="SAM" id="Coils"/>
    </source>
</evidence>